<dbReference type="Proteomes" id="UP000887566">
    <property type="component" value="Unplaced"/>
</dbReference>
<reference evidence="2" key="1">
    <citation type="submission" date="2022-11" db="UniProtKB">
        <authorList>
            <consortium name="WormBaseParasite"/>
        </authorList>
    </citation>
    <scope>IDENTIFICATION</scope>
</reference>
<protein>
    <submittedName>
        <fullName evidence="2">Uncharacterized protein</fullName>
    </submittedName>
</protein>
<sequence length="93" mass="10691">MQVAEKERRRLRRCRHLSSLQRITVTRSRKTRVSARGGKRVRFDRHNFVANSLTGVCARGWRRRTRRRKVPTEHCLSRLGVDVAGAVAIGGGR</sequence>
<accession>A0A914WR86</accession>
<keyword evidence="1" id="KW-1185">Reference proteome</keyword>
<evidence type="ECO:0000313" key="2">
    <source>
        <dbReference type="WBParaSite" id="PSAMB.scaffold4843size13375.g25308.t1"/>
    </source>
</evidence>
<dbReference type="WBParaSite" id="PSAMB.scaffold4843size13375.g25308.t1">
    <property type="protein sequence ID" value="PSAMB.scaffold4843size13375.g25308.t1"/>
    <property type="gene ID" value="PSAMB.scaffold4843size13375.g25308"/>
</dbReference>
<organism evidence="1 2">
    <name type="scientific">Plectus sambesii</name>
    <dbReference type="NCBI Taxonomy" id="2011161"/>
    <lineage>
        <taxon>Eukaryota</taxon>
        <taxon>Metazoa</taxon>
        <taxon>Ecdysozoa</taxon>
        <taxon>Nematoda</taxon>
        <taxon>Chromadorea</taxon>
        <taxon>Plectida</taxon>
        <taxon>Plectina</taxon>
        <taxon>Plectoidea</taxon>
        <taxon>Plectidae</taxon>
        <taxon>Plectus</taxon>
    </lineage>
</organism>
<evidence type="ECO:0000313" key="1">
    <source>
        <dbReference type="Proteomes" id="UP000887566"/>
    </source>
</evidence>
<proteinExistence type="predicted"/>
<dbReference type="AlphaFoldDB" id="A0A914WR86"/>
<name>A0A914WR86_9BILA</name>